<keyword evidence="7" id="KW-1185">Reference proteome</keyword>
<protein>
    <recommendedName>
        <fullName evidence="2">starch synthase</fullName>
        <ecNumber evidence="2">2.4.1.21</ecNumber>
    </recommendedName>
</protein>
<organism evidence="6 7">
    <name type="scientific">Porphyromonas crevioricanis</name>
    <dbReference type="NCBI Taxonomy" id="393921"/>
    <lineage>
        <taxon>Bacteria</taxon>
        <taxon>Pseudomonadati</taxon>
        <taxon>Bacteroidota</taxon>
        <taxon>Bacteroidia</taxon>
        <taxon>Bacteroidales</taxon>
        <taxon>Porphyromonadaceae</taxon>
        <taxon>Porphyromonas</taxon>
    </lineage>
</organism>
<evidence type="ECO:0000256" key="3">
    <source>
        <dbReference type="ARBA" id="ARBA00022676"/>
    </source>
</evidence>
<evidence type="ECO:0000256" key="4">
    <source>
        <dbReference type="ARBA" id="ARBA00022679"/>
    </source>
</evidence>
<keyword evidence="4" id="KW-0808">Transferase</keyword>
<keyword evidence="3" id="KW-0328">Glycosyltransferase</keyword>
<reference evidence="6 7" key="1">
    <citation type="submission" date="2018-06" db="EMBL/GenBank/DDBJ databases">
        <authorList>
            <consortium name="Pathogen Informatics"/>
            <person name="Doyle S."/>
        </authorList>
    </citation>
    <scope>NUCLEOTIDE SEQUENCE [LARGE SCALE GENOMIC DNA]</scope>
    <source>
        <strain evidence="6 7">NCTC12858</strain>
    </source>
</reference>
<dbReference type="EC" id="2.4.1.21" evidence="2"/>
<dbReference type="PANTHER" id="PTHR45825">
    <property type="entry name" value="GRANULE-BOUND STARCH SYNTHASE 1, CHLOROPLASTIC/AMYLOPLASTIC"/>
    <property type="match status" value="1"/>
</dbReference>
<dbReference type="KEGG" id="pcre:NCTC12858_00416"/>
<dbReference type="GO" id="GO:0009011">
    <property type="term" value="F:alpha-1,4-glucan glucosyltransferase (ADP-glucose donor) activity"/>
    <property type="evidence" value="ECO:0007669"/>
    <property type="project" value="UniProtKB-EC"/>
</dbReference>
<dbReference type="Gene3D" id="3.40.50.2000">
    <property type="entry name" value="Glycogen Phosphorylase B"/>
    <property type="match status" value="1"/>
</dbReference>
<comment type="catalytic activity">
    <reaction evidence="1">
        <text>[(1-&gt;4)-alpha-D-glucosyl](n) + ADP-alpha-D-glucose = [(1-&gt;4)-alpha-D-glucosyl](n+1) + ADP + H(+)</text>
        <dbReference type="Rhea" id="RHEA:18189"/>
        <dbReference type="Rhea" id="RHEA-COMP:9584"/>
        <dbReference type="Rhea" id="RHEA-COMP:9587"/>
        <dbReference type="ChEBI" id="CHEBI:15378"/>
        <dbReference type="ChEBI" id="CHEBI:15444"/>
        <dbReference type="ChEBI" id="CHEBI:57498"/>
        <dbReference type="ChEBI" id="CHEBI:456216"/>
        <dbReference type="EC" id="2.4.1.21"/>
    </reaction>
</comment>
<dbReference type="InterPro" id="IPR013534">
    <property type="entry name" value="Starch_synth_cat_dom"/>
</dbReference>
<dbReference type="EMBL" id="LS483447">
    <property type="protein sequence ID" value="SQH72592.1"/>
    <property type="molecule type" value="Genomic_DNA"/>
</dbReference>
<dbReference type="Proteomes" id="UP000249300">
    <property type="component" value="Chromosome 1"/>
</dbReference>
<dbReference type="SUPFAM" id="SSF53756">
    <property type="entry name" value="UDP-Glycosyltransferase/glycogen phosphorylase"/>
    <property type="match status" value="1"/>
</dbReference>
<proteinExistence type="predicted"/>
<evidence type="ECO:0000256" key="1">
    <source>
        <dbReference type="ARBA" id="ARBA00001478"/>
    </source>
</evidence>
<evidence type="ECO:0000313" key="7">
    <source>
        <dbReference type="Proteomes" id="UP000249300"/>
    </source>
</evidence>
<feature type="domain" description="Starch synthase catalytic" evidence="5">
    <location>
        <begin position="37"/>
        <end position="269"/>
    </location>
</feature>
<sequence length="301" mass="34660">MLRAARKSHLSCGRDGYMLFRTFVENTNVDTIMDNKKILYISQEIEPYMRESEMAHVSRYLPQLIQEAGQEVRIFMPRYGLVNERRNQLHEVIRLSGLNLIINDTDHPLIIKVASIPQARMQVYFIDNDDFFKRKSKFAVDGKQHKDNDERSIFFVRGAFETIKKLLWIPDVIHCHGAFTALALIYLKQVYHDDPCFAKAKIVYSLYNDPSPVEMPAELFEKLRFDKLADELLASMGGQTDSVALDRLAIAYADGLVRGSAELSPEVETLLSQTDKPVLGYQQEIDTEAYNLFYNQVLTHN</sequence>
<accession>A0A2X4SEZ5</accession>
<evidence type="ECO:0000259" key="5">
    <source>
        <dbReference type="Pfam" id="PF08323"/>
    </source>
</evidence>
<dbReference type="PANTHER" id="PTHR45825:SF11">
    <property type="entry name" value="ALPHA AMYLASE DOMAIN-CONTAINING PROTEIN"/>
    <property type="match status" value="1"/>
</dbReference>
<gene>
    <name evidence="6" type="ORF">NCTC12858_00416</name>
</gene>
<dbReference type="Pfam" id="PF08323">
    <property type="entry name" value="Glyco_transf_5"/>
    <property type="match status" value="1"/>
</dbReference>
<name>A0A2X4SEZ5_9PORP</name>
<evidence type="ECO:0000256" key="2">
    <source>
        <dbReference type="ARBA" id="ARBA00012588"/>
    </source>
</evidence>
<dbReference type="AlphaFoldDB" id="A0A2X4SEZ5"/>
<evidence type="ECO:0000313" key="6">
    <source>
        <dbReference type="EMBL" id="SQH72592.1"/>
    </source>
</evidence>